<evidence type="ECO:0000256" key="3">
    <source>
        <dbReference type="ARBA" id="ARBA00022989"/>
    </source>
</evidence>
<gene>
    <name evidence="8" type="primary">SLC17A6</name>
    <name evidence="8" type="ORF">BLAG_LOCUS5955</name>
</gene>
<dbReference type="GO" id="GO:0030672">
    <property type="term" value="C:synaptic vesicle membrane"/>
    <property type="evidence" value="ECO:0007669"/>
    <property type="project" value="TreeGrafter"/>
</dbReference>
<dbReference type="Proteomes" id="UP000838412">
    <property type="component" value="Chromosome 13"/>
</dbReference>
<feature type="chain" id="PRO_5035479943" evidence="7">
    <location>
        <begin position="22"/>
        <end position="306"/>
    </location>
</feature>
<feature type="transmembrane region" description="Helical" evidence="6">
    <location>
        <begin position="64"/>
        <end position="86"/>
    </location>
</feature>
<dbReference type="Gene3D" id="1.20.1250.20">
    <property type="entry name" value="MFS general substrate transporter like domains"/>
    <property type="match status" value="2"/>
</dbReference>
<comment type="subcellular location">
    <subcellularLocation>
        <location evidence="1">Membrane</location>
        <topology evidence="1">Multi-pass membrane protein</topology>
    </subcellularLocation>
</comment>
<feature type="signal peptide" evidence="7">
    <location>
        <begin position="1"/>
        <end position="21"/>
    </location>
</feature>
<feature type="transmembrane region" description="Helical" evidence="6">
    <location>
        <begin position="118"/>
        <end position="145"/>
    </location>
</feature>
<dbReference type="GO" id="GO:0050803">
    <property type="term" value="P:regulation of synapse structure or activity"/>
    <property type="evidence" value="ECO:0007669"/>
    <property type="project" value="TreeGrafter"/>
</dbReference>
<dbReference type="PANTHER" id="PTHR11662:SF456">
    <property type="entry name" value="VESICULAR GLUTAMATE TRANSPORTER, ISOFORM A"/>
    <property type="match status" value="1"/>
</dbReference>
<proteinExistence type="predicted"/>
<evidence type="ECO:0000256" key="2">
    <source>
        <dbReference type="ARBA" id="ARBA00022692"/>
    </source>
</evidence>
<accession>A0A8K0E7U9</accession>
<dbReference type="Pfam" id="PF07690">
    <property type="entry name" value="MFS_1"/>
    <property type="match status" value="1"/>
</dbReference>
<feature type="transmembrane region" description="Helical" evidence="6">
    <location>
        <begin position="248"/>
        <end position="266"/>
    </location>
</feature>
<evidence type="ECO:0000313" key="9">
    <source>
        <dbReference type="Proteomes" id="UP000838412"/>
    </source>
</evidence>
<keyword evidence="9" id="KW-1185">Reference proteome</keyword>
<feature type="region of interest" description="Disordered" evidence="5">
    <location>
        <begin position="278"/>
        <end position="306"/>
    </location>
</feature>
<dbReference type="PANTHER" id="PTHR11662">
    <property type="entry name" value="SOLUTE CARRIER FAMILY 17"/>
    <property type="match status" value="1"/>
</dbReference>
<keyword evidence="3 6" id="KW-1133">Transmembrane helix</keyword>
<keyword evidence="7" id="KW-0732">Signal</keyword>
<evidence type="ECO:0000256" key="5">
    <source>
        <dbReference type="SAM" id="MobiDB-lite"/>
    </source>
</evidence>
<dbReference type="GO" id="GO:0035249">
    <property type="term" value="P:synaptic transmission, glutamatergic"/>
    <property type="evidence" value="ECO:0007669"/>
    <property type="project" value="TreeGrafter"/>
</dbReference>
<name>A0A8K0E7U9_BRALA</name>
<reference evidence="8" key="1">
    <citation type="submission" date="2022-01" db="EMBL/GenBank/DDBJ databases">
        <authorList>
            <person name="Braso-Vives M."/>
        </authorList>
    </citation>
    <scope>NUCLEOTIDE SEQUENCE</scope>
</reference>
<dbReference type="OrthoDB" id="2985014at2759"/>
<dbReference type="SUPFAM" id="SSF103473">
    <property type="entry name" value="MFS general substrate transporter"/>
    <property type="match status" value="2"/>
</dbReference>
<dbReference type="InterPro" id="IPR036259">
    <property type="entry name" value="MFS_trans_sf"/>
</dbReference>
<evidence type="ECO:0000256" key="7">
    <source>
        <dbReference type="SAM" id="SignalP"/>
    </source>
</evidence>
<dbReference type="GO" id="GO:0060076">
    <property type="term" value="C:excitatory synapse"/>
    <property type="evidence" value="ECO:0007669"/>
    <property type="project" value="TreeGrafter"/>
</dbReference>
<dbReference type="EMBL" id="OV696698">
    <property type="protein sequence ID" value="CAH1242685.1"/>
    <property type="molecule type" value="Genomic_DNA"/>
</dbReference>
<feature type="transmembrane region" description="Helical" evidence="6">
    <location>
        <begin position="210"/>
        <end position="236"/>
    </location>
</feature>
<protein>
    <submittedName>
        <fullName evidence="8">SLC17A6 protein</fullName>
    </submittedName>
</protein>
<dbReference type="GO" id="GO:0005326">
    <property type="term" value="F:neurotransmitter transmembrane transporter activity"/>
    <property type="evidence" value="ECO:0007669"/>
    <property type="project" value="TreeGrafter"/>
</dbReference>
<organism evidence="8 9">
    <name type="scientific">Branchiostoma lanceolatum</name>
    <name type="common">Common lancelet</name>
    <name type="synonym">Amphioxus lanceolatum</name>
    <dbReference type="NCBI Taxonomy" id="7740"/>
    <lineage>
        <taxon>Eukaryota</taxon>
        <taxon>Metazoa</taxon>
        <taxon>Chordata</taxon>
        <taxon>Cephalochordata</taxon>
        <taxon>Leptocardii</taxon>
        <taxon>Amphioxiformes</taxon>
        <taxon>Branchiostomatidae</taxon>
        <taxon>Branchiostoma</taxon>
    </lineage>
</organism>
<dbReference type="GO" id="GO:0005313">
    <property type="term" value="F:L-glutamate transmembrane transporter activity"/>
    <property type="evidence" value="ECO:0007669"/>
    <property type="project" value="TreeGrafter"/>
</dbReference>
<feature type="transmembrane region" description="Helical" evidence="6">
    <location>
        <begin position="157"/>
        <end position="190"/>
    </location>
</feature>
<keyword evidence="4 6" id="KW-0472">Membrane</keyword>
<evidence type="ECO:0000313" key="8">
    <source>
        <dbReference type="EMBL" id="CAH1242685.1"/>
    </source>
</evidence>
<dbReference type="InterPro" id="IPR011701">
    <property type="entry name" value="MFS"/>
</dbReference>
<feature type="compositionally biased region" description="Basic and acidic residues" evidence="5">
    <location>
        <begin position="290"/>
        <end position="306"/>
    </location>
</feature>
<dbReference type="GO" id="GO:0098700">
    <property type="term" value="P:neurotransmitter loading into synaptic vesicle"/>
    <property type="evidence" value="ECO:0007669"/>
    <property type="project" value="TreeGrafter"/>
</dbReference>
<dbReference type="AlphaFoldDB" id="A0A8K0E7U9"/>
<dbReference type="InterPro" id="IPR050382">
    <property type="entry name" value="MFS_Na/Anion_cotransporter"/>
</dbReference>
<evidence type="ECO:0000256" key="1">
    <source>
        <dbReference type="ARBA" id="ARBA00004141"/>
    </source>
</evidence>
<evidence type="ECO:0000256" key="6">
    <source>
        <dbReference type="SAM" id="Phobius"/>
    </source>
</evidence>
<evidence type="ECO:0000256" key="4">
    <source>
        <dbReference type="ARBA" id="ARBA00023136"/>
    </source>
</evidence>
<sequence>MSLRVFLASIGISSIVHGGAADMFDYFETAVTQRILAGMAEGLSEPAIYGVLNQYLSPEQSARVSPFIFAASYLGQFLGIFATGFMTQRLVWQAPFYIFGMAKKRDASDRNKGDTKKMVGVLAGIPILIYGALEPLFALVENILCKHVTTTAARKSMAVIGCLCVSGCLFVAAFTSNFVVAACFVAAAFGSSAARAAVADANIFDIAPRYASVISGICKGICRVVGLTFPLLVTAITKNKSSQEWSRVVLINACVLAAIALFFGAFGSGEEQPWAVEVPQGQNGGIQPGSRKDHKFDDENRPLVKK</sequence>
<keyword evidence="2 6" id="KW-0812">Transmembrane</keyword>